<accession>A0A8K0ULF6</accession>
<dbReference type="InterPro" id="IPR002893">
    <property type="entry name" value="Znf_MYND"/>
</dbReference>
<dbReference type="Pfam" id="PF01753">
    <property type="entry name" value="zf-MYND"/>
    <property type="match status" value="1"/>
</dbReference>
<proteinExistence type="predicted"/>
<keyword evidence="2 4" id="KW-0863">Zinc-finger</keyword>
<dbReference type="GO" id="GO:0008270">
    <property type="term" value="F:zinc ion binding"/>
    <property type="evidence" value="ECO:0007669"/>
    <property type="project" value="UniProtKB-KW"/>
</dbReference>
<gene>
    <name evidence="6" type="ORF">BXZ70DRAFT_360100</name>
</gene>
<reference evidence="6" key="1">
    <citation type="journal article" date="2021" name="New Phytol.">
        <title>Evolutionary innovations through gain and loss of genes in the ectomycorrhizal Boletales.</title>
        <authorList>
            <person name="Wu G."/>
            <person name="Miyauchi S."/>
            <person name="Morin E."/>
            <person name="Kuo A."/>
            <person name="Drula E."/>
            <person name="Varga T."/>
            <person name="Kohler A."/>
            <person name="Feng B."/>
            <person name="Cao Y."/>
            <person name="Lipzen A."/>
            <person name="Daum C."/>
            <person name="Hundley H."/>
            <person name="Pangilinan J."/>
            <person name="Johnson J."/>
            <person name="Barry K."/>
            <person name="LaButti K."/>
            <person name="Ng V."/>
            <person name="Ahrendt S."/>
            <person name="Min B."/>
            <person name="Choi I.G."/>
            <person name="Park H."/>
            <person name="Plett J.M."/>
            <person name="Magnuson J."/>
            <person name="Spatafora J.W."/>
            <person name="Nagy L.G."/>
            <person name="Henrissat B."/>
            <person name="Grigoriev I.V."/>
            <person name="Yang Z.L."/>
            <person name="Xu J."/>
            <person name="Martin F.M."/>
        </authorList>
    </citation>
    <scope>NUCLEOTIDE SEQUENCE</scope>
    <source>
        <strain evidence="6">KKN 215</strain>
    </source>
</reference>
<evidence type="ECO:0000256" key="4">
    <source>
        <dbReference type="PROSITE-ProRule" id="PRU00134"/>
    </source>
</evidence>
<dbReference type="OrthoDB" id="3329356at2759"/>
<evidence type="ECO:0000259" key="5">
    <source>
        <dbReference type="PROSITE" id="PS50865"/>
    </source>
</evidence>
<dbReference type="Gene3D" id="6.10.140.2220">
    <property type="match status" value="1"/>
</dbReference>
<evidence type="ECO:0000256" key="2">
    <source>
        <dbReference type="ARBA" id="ARBA00022771"/>
    </source>
</evidence>
<comment type="caution">
    <text evidence="6">The sequence shown here is derived from an EMBL/GenBank/DDBJ whole genome shotgun (WGS) entry which is preliminary data.</text>
</comment>
<evidence type="ECO:0000256" key="1">
    <source>
        <dbReference type="ARBA" id="ARBA00022723"/>
    </source>
</evidence>
<organism evidence="6 7">
    <name type="scientific">Cristinia sonorae</name>
    <dbReference type="NCBI Taxonomy" id="1940300"/>
    <lineage>
        <taxon>Eukaryota</taxon>
        <taxon>Fungi</taxon>
        <taxon>Dikarya</taxon>
        <taxon>Basidiomycota</taxon>
        <taxon>Agaricomycotina</taxon>
        <taxon>Agaricomycetes</taxon>
        <taxon>Agaricomycetidae</taxon>
        <taxon>Agaricales</taxon>
        <taxon>Pleurotineae</taxon>
        <taxon>Stephanosporaceae</taxon>
        <taxon>Cristinia</taxon>
    </lineage>
</organism>
<protein>
    <recommendedName>
        <fullName evidence="5">MYND-type domain-containing protein</fullName>
    </recommendedName>
</protein>
<name>A0A8K0ULF6_9AGAR</name>
<dbReference type="EMBL" id="JAEVFJ010000026">
    <property type="protein sequence ID" value="KAH8094482.1"/>
    <property type="molecule type" value="Genomic_DNA"/>
</dbReference>
<dbReference type="SUPFAM" id="SSF144232">
    <property type="entry name" value="HIT/MYND zinc finger-like"/>
    <property type="match status" value="1"/>
</dbReference>
<feature type="domain" description="MYND-type" evidence="5">
    <location>
        <begin position="507"/>
        <end position="545"/>
    </location>
</feature>
<evidence type="ECO:0000256" key="3">
    <source>
        <dbReference type="ARBA" id="ARBA00022833"/>
    </source>
</evidence>
<evidence type="ECO:0000313" key="6">
    <source>
        <dbReference type="EMBL" id="KAH8094482.1"/>
    </source>
</evidence>
<dbReference type="AlphaFoldDB" id="A0A8K0ULF6"/>
<keyword evidence="3" id="KW-0862">Zinc</keyword>
<keyword evidence="7" id="KW-1185">Reference proteome</keyword>
<evidence type="ECO:0000313" key="7">
    <source>
        <dbReference type="Proteomes" id="UP000813824"/>
    </source>
</evidence>
<keyword evidence="1" id="KW-0479">Metal-binding</keyword>
<dbReference type="PROSITE" id="PS50865">
    <property type="entry name" value="ZF_MYND_2"/>
    <property type="match status" value="1"/>
</dbReference>
<sequence length="551" mass="61733">MSCPWELRRLKSLDSDLLPPATSFGRLTNFNGLTAVIPTFQDWSQIIYHEPERVPLWIYYFHRKCMTAEIYTLIRAMIGTPNRMEWREHAKGHLPCVLMNLICEEGMFADDVKEVPFRAEFPYKGVLYSIDLVLLFTDSLTKIIAASGLTASGFRLPCFKDVARRMTEYCTTIWNHRQYIQAPIYSNPPNRAEATSSMRISLLTTIPTLVKIRTDMGLPTTRSSHAAHLLLYCWIYDNSPADFGALPCFEFILRESDPEMSGETFVTQAIGSCPEGYATDIAAKFSSLLWDENHKNDNIGTLISACSGIVGPKTDLFSELNFQPRTGLITGIVAACQRYMCTSSPATVRTFLPIAVTVLVAVLKDKNISERKQLPGAMNLVAIVSHALTAAVRDNNRALYRTTETLLGVQTQIVTATLSQKSRRGTAIIQNSARVWHDTLAKLRSTKPKGVAHTALQREAVTTWIRYGSVLGLKEGVDVQTLSGPSIPHDGPWFGMEQRCFYKPCVCSGCHPPHHMRICKGCWRVLYCSKLCQASDWAAGHRKLCQPLNRK</sequence>
<dbReference type="Proteomes" id="UP000813824">
    <property type="component" value="Unassembled WGS sequence"/>
</dbReference>